<dbReference type="InterPro" id="IPR010985">
    <property type="entry name" value="Ribbon_hlx_hlx"/>
</dbReference>
<proteinExistence type="predicted"/>
<gene>
    <name evidence="1" type="ORF">SAMN05421867_106169</name>
</gene>
<dbReference type="RefSeq" id="WP_090032392.1">
    <property type="nucleotide sequence ID" value="NZ_BONM01000021.1"/>
</dbReference>
<dbReference type="EMBL" id="FOKA01000006">
    <property type="protein sequence ID" value="SFB08073.1"/>
    <property type="molecule type" value="Genomic_DNA"/>
</dbReference>
<reference evidence="2" key="1">
    <citation type="submission" date="2016-10" db="EMBL/GenBank/DDBJ databases">
        <authorList>
            <person name="Varghese N."/>
            <person name="Submissions S."/>
        </authorList>
    </citation>
    <scope>NUCLEOTIDE SEQUENCE [LARGE SCALE GENOMIC DNA]</scope>
    <source>
        <strain evidence="2">CGMCC 4.6945</strain>
    </source>
</reference>
<protein>
    <submittedName>
        <fullName evidence="1">CopG-like RHH_1 or ribbon-helix-helix domain-containing protein, RHH_5</fullName>
    </submittedName>
</protein>
<evidence type="ECO:0000313" key="2">
    <source>
        <dbReference type="Proteomes" id="UP000199012"/>
    </source>
</evidence>
<dbReference type="Proteomes" id="UP000199012">
    <property type="component" value="Unassembled WGS sequence"/>
</dbReference>
<dbReference type="STRING" id="988821.SAMN05421867_106169"/>
<dbReference type="OrthoDB" id="195896at2"/>
<dbReference type="GO" id="GO:0006355">
    <property type="term" value="P:regulation of DNA-templated transcription"/>
    <property type="evidence" value="ECO:0007669"/>
    <property type="project" value="InterPro"/>
</dbReference>
<dbReference type="Gene3D" id="1.10.1220.10">
    <property type="entry name" value="Met repressor-like"/>
    <property type="match status" value="1"/>
</dbReference>
<sequence>MRTTFHLPDDLYRDVKRVAVEDGRTMTSFVEQALRDALARHRAPSSERERYVVTPLGGQGLHAGVDLADSAALLERMDGRA</sequence>
<dbReference type="SUPFAM" id="SSF47598">
    <property type="entry name" value="Ribbon-helix-helix"/>
    <property type="match status" value="1"/>
</dbReference>
<evidence type="ECO:0000313" key="1">
    <source>
        <dbReference type="EMBL" id="SFB08073.1"/>
    </source>
</evidence>
<organism evidence="1 2">
    <name type="scientific">Cellulomonas marina</name>
    <dbReference type="NCBI Taxonomy" id="988821"/>
    <lineage>
        <taxon>Bacteria</taxon>
        <taxon>Bacillati</taxon>
        <taxon>Actinomycetota</taxon>
        <taxon>Actinomycetes</taxon>
        <taxon>Micrococcales</taxon>
        <taxon>Cellulomonadaceae</taxon>
        <taxon>Cellulomonas</taxon>
    </lineage>
</organism>
<dbReference type="InterPro" id="IPR013321">
    <property type="entry name" value="Arc_rbn_hlx_hlx"/>
</dbReference>
<name>A0A1I0Y7F2_9CELL</name>
<dbReference type="AlphaFoldDB" id="A0A1I0Y7F2"/>
<keyword evidence="2" id="KW-1185">Reference proteome</keyword>
<accession>A0A1I0Y7F2</accession>